<dbReference type="Pfam" id="PF00571">
    <property type="entry name" value="CBS"/>
    <property type="match status" value="2"/>
</dbReference>
<evidence type="ECO:0000256" key="1">
    <source>
        <dbReference type="PROSITE-ProRule" id="PRU00703"/>
    </source>
</evidence>
<dbReference type="InterPro" id="IPR046342">
    <property type="entry name" value="CBS_dom_sf"/>
</dbReference>
<dbReference type="SUPFAM" id="SSF54631">
    <property type="entry name" value="CBS-domain pair"/>
    <property type="match status" value="1"/>
</dbReference>
<feature type="compositionally biased region" description="Basic and acidic residues" evidence="2">
    <location>
        <begin position="21"/>
        <end position="31"/>
    </location>
</feature>
<feature type="region of interest" description="Disordered" evidence="2">
    <location>
        <begin position="1"/>
        <end position="31"/>
    </location>
</feature>
<proteinExistence type="predicted"/>
<evidence type="ECO:0000313" key="5">
    <source>
        <dbReference type="Proteomes" id="UP000278351"/>
    </source>
</evidence>
<feature type="compositionally biased region" description="Basic and acidic residues" evidence="2">
    <location>
        <begin position="1"/>
        <end position="10"/>
    </location>
</feature>
<comment type="caution">
    <text evidence="4">The sequence shown here is derived from an EMBL/GenBank/DDBJ whole genome shotgun (WGS) entry which is preliminary data.</text>
</comment>
<dbReference type="Proteomes" id="UP000278351">
    <property type="component" value="Unassembled WGS sequence"/>
</dbReference>
<dbReference type="AlphaFoldDB" id="A0A3N4Q250"/>
<dbReference type="PROSITE" id="PS51371">
    <property type="entry name" value="CBS"/>
    <property type="match status" value="1"/>
</dbReference>
<dbReference type="InterPro" id="IPR000644">
    <property type="entry name" value="CBS_dom"/>
</dbReference>
<evidence type="ECO:0000256" key="2">
    <source>
        <dbReference type="SAM" id="MobiDB-lite"/>
    </source>
</evidence>
<name>A0A3N4Q250_9BACT</name>
<evidence type="ECO:0000313" key="4">
    <source>
        <dbReference type="EMBL" id="RPE13279.1"/>
    </source>
</evidence>
<accession>A0A3N4Q250</accession>
<dbReference type="EMBL" id="RPDH01000001">
    <property type="protein sequence ID" value="RPE13279.1"/>
    <property type="molecule type" value="Genomic_DNA"/>
</dbReference>
<dbReference type="SMART" id="SM00116">
    <property type="entry name" value="CBS"/>
    <property type="match status" value="2"/>
</dbReference>
<dbReference type="Gene3D" id="3.10.580.10">
    <property type="entry name" value="CBS-domain"/>
    <property type="match status" value="1"/>
</dbReference>
<evidence type="ECO:0000259" key="3">
    <source>
        <dbReference type="PROSITE" id="PS51371"/>
    </source>
</evidence>
<keyword evidence="1" id="KW-0129">CBS domain</keyword>
<gene>
    <name evidence="4" type="ORF">EGT74_07040</name>
</gene>
<sequence>MRPRSHDGSARRIQRHHARLHEKAQRRGGEAESRITAHPYCIAIAPRFCNFYLQFRGIGIFFVIIVGETRSIMLAQELISTVVPVLHPMDTGAKALRLMNEFHLTQLPMVVDNKYLGLVEEDQVLDWEDPDLLLETLNGNAFKPAITEGAHFYEALKLFYDQKLSALPVVSRENDYLGMITKDNLLAILAQYNGVKEPGGLLVLEVEPRDYSLSEIARIAESNEVTLLSVNTITNPNSAKLEVLLKTNRQELQGLVATFERFNYTIKYMFSEELEEDLLKKNYDLLMNYISM</sequence>
<organism evidence="4 5">
    <name type="scientific">Chitinophaga lutea</name>
    <dbReference type="NCBI Taxonomy" id="2488634"/>
    <lineage>
        <taxon>Bacteria</taxon>
        <taxon>Pseudomonadati</taxon>
        <taxon>Bacteroidota</taxon>
        <taxon>Chitinophagia</taxon>
        <taxon>Chitinophagales</taxon>
        <taxon>Chitinophagaceae</taxon>
        <taxon>Chitinophaga</taxon>
    </lineage>
</organism>
<reference evidence="4 5" key="1">
    <citation type="submission" date="2018-11" db="EMBL/GenBank/DDBJ databases">
        <title>Chitinophaga lutea sp.nov., isolate from arsenic contaminated soil.</title>
        <authorList>
            <person name="Zong Y."/>
        </authorList>
    </citation>
    <scope>NUCLEOTIDE SEQUENCE [LARGE SCALE GENOMIC DNA]</scope>
    <source>
        <strain evidence="4 5">ZY74</strain>
    </source>
</reference>
<protein>
    <submittedName>
        <fullName evidence="4">CBS domain-containing protein</fullName>
    </submittedName>
</protein>
<feature type="domain" description="CBS" evidence="3">
    <location>
        <begin position="139"/>
        <end position="197"/>
    </location>
</feature>
<keyword evidence="5" id="KW-1185">Reference proteome</keyword>